<reference evidence="1" key="1">
    <citation type="submission" date="2022-08" db="EMBL/GenBank/DDBJ databases">
        <title>Genome Sequence of Lecanicillium fungicola.</title>
        <authorList>
            <person name="Buettner E."/>
        </authorList>
    </citation>
    <scope>NUCLEOTIDE SEQUENCE</scope>
    <source>
        <strain evidence="1">Babe33</strain>
    </source>
</reference>
<accession>A0ACC1NE48</accession>
<dbReference type="EMBL" id="JANJQO010000527">
    <property type="protein sequence ID" value="KAJ2976896.1"/>
    <property type="molecule type" value="Genomic_DNA"/>
</dbReference>
<protein>
    <submittedName>
        <fullName evidence="1">Uncharacterized protein</fullName>
    </submittedName>
</protein>
<evidence type="ECO:0000313" key="1">
    <source>
        <dbReference type="EMBL" id="KAJ2976896.1"/>
    </source>
</evidence>
<organism evidence="1 2">
    <name type="scientific">Zarea fungicola</name>
    <dbReference type="NCBI Taxonomy" id="93591"/>
    <lineage>
        <taxon>Eukaryota</taxon>
        <taxon>Fungi</taxon>
        <taxon>Dikarya</taxon>
        <taxon>Ascomycota</taxon>
        <taxon>Pezizomycotina</taxon>
        <taxon>Sordariomycetes</taxon>
        <taxon>Hypocreomycetidae</taxon>
        <taxon>Hypocreales</taxon>
        <taxon>Cordycipitaceae</taxon>
        <taxon>Zarea</taxon>
    </lineage>
</organism>
<dbReference type="Proteomes" id="UP001143910">
    <property type="component" value="Unassembled WGS sequence"/>
</dbReference>
<gene>
    <name evidence="1" type="ORF">NQ176_g4679</name>
</gene>
<proteinExistence type="predicted"/>
<sequence length="1423" mass="156025">MQLARLLAVAAAVWQLPMAIAVENGFHGEYADKCPLACTADSSDWMRYVGFQRFKPCDQPMIIQYNTDVKEVDSTLVMRACSLSPAAKAHADPVFVNNDTVVMRSVLAAQNGCGVPGEAADLQLSSGSFSVSGSSSPNADFDSATAAVTSFLNKFGSCGSDTVIARVGNAVVGFYAGADMQKSSVSAFMKRFADKKGDTFAQVCDSRASTFDTTLGAVRGTFDDFKTVHSAVKAWSQGNCLEQKGSAASSISLMVSKGAILASMANNSTIPTSNGTTTSLSSRGECRDVQVETGDTCASIAANKCHILGDDFMRYNSNKPNLCSTLMEKQYVCCSEGTLPDHRPQPESDGSCKVYSAEAGDGCFSIAANFGITQQDIEDFNKNTWGWAGCGLIQLHQKLCISRGSPPFPVSIPDIQCGPQVPGTQKPQGTSDYAGLNPCPLNACCDVWGYCGMTEEFCTPSPADTGAPGTARRGTNGCISNCGTDIKHSGPPDQFRKIAYFEGWNFERRCLHMNADALGKEYTHVHFAFATISADWQVVIDDKIKGQFEVFKKIQGAKRIVSFGGWAFSTEPGTYTRFRDATRPENRDAFAKNAAKFMTDNGLDGLDFDWEYPGAPDIPNIPPGGAEEGSNYLKFLIVLRSIIGPNKSLSIALPSSYWYLRPYKLALLHRTLDYFIYMTYDLHGQWDYNNKWTSPGCPTGNCVRSHINITETISALSMITKAGVPSNKVVVGIASYGRSFRLQDGGCTDTTCLYTGSPIRSDAYPGRCTDTSGYISNAELLEIKNGGSGGKYAKVNHRYDSASDSNIMVYGEDGKMDWVAYMDDGIKQRRTELYRNGNFGGTTDWAVDLANFQPDDGGVNPDASRPPPRHDDPLPPSGNIICHFNSTEGHVTGGVNLKVWRSMNKRYVIVNLTPHKFVVDGFHSYQYDLQPKNLEPFSSLAIQYMISGGQSRVDDNAEIYYKVEGTNRKFVVHLTTHDAKPVIRWDLTDMGLGSREIFNDISQALVITGSIWNGFQSSLTTQRYHSNWMQSIKESLQNITVKDVIMPGTHDSAMSRISGKLLTGASAPNTQTQGRTIYDQLRMGARFFDLRIASIHDIGTGNADFWGTHVNNENDPACVGNTGQMLDEIIDQVNQFTRENPGEVIIMKVRYLVGIRNVPSLGPIFWDQARIDRFIGLLKLVNNRCLNLDTTAENLIISKLLNMNEGKGCVLFYLNPTRPNSDQKWYFPQDGVYSINNMTIKDDWAQQDRYDRMARHEIDGIPKARTSIHVMQWLTSSIEINTAATWNVKEQAIIGVNPFLYQDAVNAMGQDKYPTVILVDFIGVENYNGDEVPTLATVALGLNQAIHGSICKTDPGKQKLRGIDGPHHLGARGAATQWNGFIDINGTKFDDPLPDSILYTGVPTWAWLNRTGIAGMDFNSTTT</sequence>
<evidence type="ECO:0000313" key="2">
    <source>
        <dbReference type="Proteomes" id="UP001143910"/>
    </source>
</evidence>
<comment type="caution">
    <text evidence="1">The sequence shown here is derived from an EMBL/GenBank/DDBJ whole genome shotgun (WGS) entry which is preliminary data.</text>
</comment>
<keyword evidence="2" id="KW-1185">Reference proteome</keyword>
<name>A0ACC1NE48_9HYPO</name>